<dbReference type="EMBL" id="JACYFU010000001">
    <property type="protein sequence ID" value="MBD8064534.1"/>
    <property type="molecule type" value="Genomic_DNA"/>
</dbReference>
<comment type="caution">
    <text evidence="2">The sequence shown here is derived from an EMBL/GenBank/DDBJ whole genome shotgun (WGS) entry which is preliminary data.</text>
</comment>
<protein>
    <recommendedName>
        <fullName evidence="4">PepSY domain-containing protein</fullName>
    </recommendedName>
</protein>
<dbReference type="AlphaFoldDB" id="A0A927IRL2"/>
<evidence type="ECO:0000313" key="2">
    <source>
        <dbReference type="EMBL" id="MBD8064534.1"/>
    </source>
</evidence>
<dbReference type="RefSeq" id="WP_191772653.1">
    <property type="nucleotide sequence ID" value="NZ_JACYFU010000001.1"/>
</dbReference>
<reference evidence="2" key="1">
    <citation type="submission" date="2020-09" db="EMBL/GenBank/DDBJ databases">
        <title>Genome seq and assembly of Devosia sp.</title>
        <authorList>
            <person name="Chhetri G."/>
        </authorList>
    </citation>
    <scope>NUCLEOTIDE SEQUENCE</scope>
    <source>
        <strain evidence="2">PTR5</strain>
    </source>
</reference>
<proteinExistence type="predicted"/>
<feature type="chain" id="PRO_5036794117" description="PepSY domain-containing protein" evidence="1">
    <location>
        <begin position="24"/>
        <end position="109"/>
    </location>
</feature>
<evidence type="ECO:0008006" key="4">
    <source>
        <dbReference type="Google" id="ProtNLM"/>
    </source>
</evidence>
<gene>
    <name evidence="2" type="ORF">IC608_03485</name>
</gene>
<evidence type="ECO:0000313" key="3">
    <source>
        <dbReference type="Proteomes" id="UP000654108"/>
    </source>
</evidence>
<keyword evidence="3" id="KW-1185">Reference proteome</keyword>
<organism evidence="2 3">
    <name type="scientific">Devosia oryzisoli</name>
    <dbReference type="NCBI Taxonomy" id="2774138"/>
    <lineage>
        <taxon>Bacteria</taxon>
        <taxon>Pseudomonadati</taxon>
        <taxon>Pseudomonadota</taxon>
        <taxon>Alphaproteobacteria</taxon>
        <taxon>Hyphomicrobiales</taxon>
        <taxon>Devosiaceae</taxon>
        <taxon>Devosia</taxon>
    </lineage>
</organism>
<name>A0A927IRL2_9HYPH</name>
<evidence type="ECO:0000256" key="1">
    <source>
        <dbReference type="SAM" id="SignalP"/>
    </source>
</evidence>
<keyword evidence="1" id="KW-0732">Signal</keyword>
<feature type="signal peptide" evidence="1">
    <location>
        <begin position="1"/>
        <end position="23"/>
    </location>
</feature>
<accession>A0A927IRL2</accession>
<dbReference type="Proteomes" id="UP000654108">
    <property type="component" value="Unassembled WGS sequence"/>
</dbReference>
<sequence>MAPIYKMVTVLLIGLGTFAPLQAASAQSMNFGIHFGDEPDDFFPPLPICLTDRQIRDAIADRGFSDIFLNVANEGQIQVRATRGNWVYLIDFDYCRDRIDDITRLRPAR</sequence>